<dbReference type="InterPro" id="IPR005120">
    <property type="entry name" value="UPF3_dom"/>
</dbReference>
<dbReference type="Gene3D" id="3.30.70.330">
    <property type="match status" value="2"/>
</dbReference>
<dbReference type="GO" id="GO:0000184">
    <property type="term" value="P:nuclear-transcribed mRNA catabolic process, nonsense-mediated decay"/>
    <property type="evidence" value="ECO:0007669"/>
    <property type="project" value="UniProtKB-KW"/>
</dbReference>
<dbReference type="GO" id="GO:0005730">
    <property type="term" value="C:nucleolus"/>
    <property type="evidence" value="ECO:0007669"/>
    <property type="project" value="TreeGrafter"/>
</dbReference>
<evidence type="ECO:0000256" key="4">
    <source>
        <dbReference type="ARBA" id="ARBA00023242"/>
    </source>
</evidence>
<dbReference type="InterPro" id="IPR035979">
    <property type="entry name" value="RBD_domain_sf"/>
</dbReference>
<dbReference type="GO" id="GO:0005737">
    <property type="term" value="C:cytoplasm"/>
    <property type="evidence" value="ECO:0007669"/>
    <property type="project" value="TreeGrafter"/>
</dbReference>
<dbReference type="Proteomes" id="UP001150569">
    <property type="component" value="Unassembled WGS sequence"/>
</dbReference>
<comment type="subcellular location">
    <subcellularLocation>
        <location evidence="1">Nucleus</location>
    </subcellularLocation>
</comment>
<evidence type="ECO:0000313" key="8">
    <source>
        <dbReference type="Proteomes" id="UP001150569"/>
    </source>
</evidence>
<comment type="caution">
    <text evidence="7">The sequence shown here is derived from an EMBL/GenBank/DDBJ whole genome shotgun (WGS) entry which is preliminary data.</text>
</comment>
<dbReference type="Pfam" id="PF03467">
    <property type="entry name" value="Smg4_UPF3"/>
    <property type="match status" value="2"/>
</dbReference>
<keyword evidence="3" id="KW-0866">Nonsense-mediated mRNA decay</keyword>
<evidence type="ECO:0000313" key="7">
    <source>
        <dbReference type="EMBL" id="KAJ1921490.1"/>
    </source>
</evidence>
<keyword evidence="8" id="KW-1185">Reference proteome</keyword>
<dbReference type="InterPro" id="IPR039722">
    <property type="entry name" value="Upf3"/>
</dbReference>
<feature type="region of interest" description="Disordered" evidence="5">
    <location>
        <begin position="268"/>
        <end position="296"/>
    </location>
</feature>
<feature type="compositionally biased region" description="Pro residues" evidence="5">
    <location>
        <begin position="44"/>
        <end position="55"/>
    </location>
</feature>
<feature type="region of interest" description="Disordered" evidence="5">
    <location>
        <begin position="1"/>
        <end position="140"/>
    </location>
</feature>
<feature type="compositionally biased region" description="Basic residues" evidence="5">
    <location>
        <begin position="12"/>
        <end position="23"/>
    </location>
</feature>
<evidence type="ECO:0000256" key="1">
    <source>
        <dbReference type="ARBA" id="ARBA00004123"/>
    </source>
</evidence>
<dbReference type="AlphaFoldDB" id="A0A9W8ABI5"/>
<sequence length="610" mass="62476">MEAGTPPSGKNSKPRRPRSRPKKPPAGGSEAGESAPGGSASTRRPPPSGSRPPPTASKSHGVGPEPPVTSTRSAAKRPPKDSDSKSRPARGKATVSEFRPMAILRPGGSGGANVNTGVTGSGPATQSATPTVPAATSNSKSGAANLDAALTAAATAGIKHRPGKSGGKAATTRGAKSGTRADRANRNVPMGEPKVARAKPPKTLAPEPVKLKVVVRRLPPSLPEAEFWAAVAPFVPFPVPEPAVTTTTAKVSLGLERFPNTTELAVDDASAATPAPEATVEGGTNPSSNETTEVEPAATKVVERTVRLYPASPVAFRGDYQCWYFPGKVPKNRAKTPVLSRAYIGFTKPEELVQFNRDFNGHVFTDDKGQEYPALVEYAPNQALLKPPSDQDALANAIEQDPDFQQFVNQVNGLSVTTNGNQSVKNAAVVAPLTPSSSSSSVPKSTHLLDYLRQKKAGELAAQARANPTTKQPGVLILNRPLPSGGKAGHAKAANGAASSSAPGSSKKHTAAQGKGSAANSKGKAVKVAVSASAADATSIETPRKAKKASKAGKAAKQATEGVQKSKAKDPVSKAKKGKGPPPSTPAGPKFDMAREAQSFPPLSGGGALK</sequence>
<comment type="similarity">
    <text evidence="2">Belongs to the RENT3 family.</text>
</comment>
<dbReference type="CDD" id="cd12455">
    <property type="entry name" value="RRM_like_Smg4_UPF3"/>
    <property type="match status" value="1"/>
</dbReference>
<accession>A0A9W8ABI5</accession>
<dbReference type="GO" id="GO:0003729">
    <property type="term" value="F:mRNA binding"/>
    <property type="evidence" value="ECO:0007669"/>
    <property type="project" value="TreeGrafter"/>
</dbReference>
<gene>
    <name evidence="7" type="ORF">IWQ60_006733</name>
</gene>
<evidence type="ECO:0000256" key="2">
    <source>
        <dbReference type="ARBA" id="ARBA00005991"/>
    </source>
</evidence>
<feature type="compositionally biased region" description="Polar residues" evidence="5">
    <location>
        <begin position="112"/>
        <end position="140"/>
    </location>
</feature>
<dbReference type="OrthoDB" id="18087at2759"/>
<evidence type="ECO:0000256" key="5">
    <source>
        <dbReference type="SAM" id="MobiDB-lite"/>
    </source>
</evidence>
<feature type="domain" description="UPF3" evidence="6">
    <location>
        <begin position="324"/>
        <end position="457"/>
    </location>
</feature>
<feature type="compositionally biased region" description="Low complexity" evidence="5">
    <location>
        <begin position="25"/>
        <end position="43"/>
    </location>
</feature>
<dbReference type="SUPFAM" id="SSF54928">
    <property type="entry name" value="RNA-binding domain, RBD"/>
    <property type="match status" value="1"/>
</dbReference>
<feature type="compositionally biased region" description="Low complexity" evidence="5">
    <location>
        <begin position="1"/>
        <end position="11"/>
    </location>
</feature>
<proteinExistence type="inferred from homology"/>
<organism evidence="7 8">
    <name type="scientific">Tieghemiomyces parasiticus</name>
    <dbReference type="NCBI Taxonomy" id="78921"/>
    <lineage>
        <taxon>Eukaryota</taxon>
        <taxon>Fungi</taxon>
        <taxon>Fungi incertae sedis</taxon>
        <taxon>Zoopagomycota</taxon>
        <taxon>Kickxellomycotina</taxon>
        <taxon>Dimargaritomycetes</taxon>
        <taxon>Dimargaritales</taxon>
        <taxon>Dimargaritaceae</taxon>
        <taxon>Tieghemiomyces</taxon>
    </lineage>
</organism>
<reference evidence="7" key="1">
    <citation type="submission" date="2022-07" db="EMBL/GenBank/DDBJ databases">
        <title>Phylogenomic reconstructions and comparative analyses of Kickxellomycotina fungi.</title>
        <authorList>
            <person name="Reynolds N.K."/>
            <person name="Stajich J.E."/>
            <person name="Barry K."/>
            <person name="Grigoriev I.V."/>
            <person name="Crous P."/>
            <person name="Smith M.E."/>
        </authorList>
    </citation>
    <scope>NUCLEOTIDE SEQUENCE</scope>
    <source>
        <strain evidence="7">RSA 861</strain>
    </source>
</reference>
<protein>
    <recommendedName>
        <fullName evidence="6">UPF3 domain-containing protein</fullName>
    </recommendedName>
</protein>
<name>A0A9W8ABI5_9FUNG</name>
<dbReference type="GO" id="GO:0045727">
    <property type="term" value="P:positive regulation of translation"/>
    <property type="evidence" value="ECO:0007669"/>
    <property type="project" value="TreeGrafter"/>
</dbReference>
<dbReference type="PANTHER" id="PTHR13112:SF0">
    <property type="entry name" value="FI21285P1"/>
    <property type="match status" value="1"/>
</dbReference>
<feature type="region of interest" description="Disordered" evidence="5">
    <location>
        <begin position="463"/>
        <end position="610"/>
    </location>
</feature>
<feature type="domain" description="UPF3" evidence="6">
    <location>
        <begin position="210"/>
        <end position="233"/>
    </location>
</feature>
<dbReference type="EMBL" id="JANBPT010000416">
    <property type="protein sequence ID" value="KAJ1921490.1"/>
    <property type="molecule type" value="Genomic_DNA"/>
</dbReference>
<feature type="region of interest" description="Disordered" evidence="5">
    <location>
        <begin position="158"/>
        <end position="201"/>
    </location>
</feature>
<keyword evidence="4" id="KW-0539">Nucleus</keyword>
<evidence type="ECO:0000259" key="6">
    <source>
        <dbReference type="Pfam" id="PF03467"/>
    </source>
</evidence>
<dbReference type="InterPro" id="IPR012677">
    <property type="entry name" value="Nucleotide-bd_a/b_plait_sf"/>
</dbReference>
<evidence type="ECO:0000256" key="3">
    <source>
        <dbReference type="ARBA" id="ARBA00023161"/>
    </source>
</evidence>
<feature type="compositionally biased region" description="Polar residues" evidence="5">
    <location>
        <begin position="282"/>
        <end position="291"/>
    </location>
</feature>
<dbReference type="PANTHER" id="PTHR13112">
    <property type="entry name" value="UPF3 REGULATOR OF NONSENSE TRANSCRIPTS-LIKE PROTEIN"/>
    <property type="match status" value="1"/>
</dbReference>
<feature type="compositionally biased region" description="Low complexity" evidence="5">
    <location>
        <begin position="491"/>
        <end position="537"/>
    </location>
</feature>